<gene>
    <name evidence="2" type="ORF">B1812_15270</name>
</gene>
<dbReference type="Pfam" id="PF05137">
    <property type="entry name" value="PilN"/>
    <property type="match status" value="1"/>
</dbReference>
<organism evidence="2 3">
    <name type="scientific">Methylocystis bryophila</name>
    <dbReference type="NCBI Taxonomy" id="655015"/>
    <lineage>
        <taxon>Bacteria</taxon>
        <taxon>Pseudomonadati</taxon>
        <taxon>Pseudomonadota</taxon>
        <taxon>Alphaproteobacteria</taxon>
        <taxon>Hyphomicrobiales</taxon>
        <taxon>Methylocystaceae</taxon>
        <taxon>Methylocystis</taxon>
    </lineage>
</organism>
<feature type="transmembrane region" description="Helical" evidence="1">
    <location>
        <begin position="218"/>
        <end position="243"/>
    </location>
</feature>
<accession>A0A1W6MXC0</accession>
<dbReference type="PANTHER" id="PTHR40278">
    <property type="entry name" value="DNA UTILIZATION PROTEIN HOFN"/>
    <property type="match status" value="1"/>
</dbReference>
<dbReference type="RefSeq" id="WP_085772346.1">
    <property type="nucleotide sequence ID" value="NZ_AP027149.1"/>
</dbReference>
<keyword evidence="1" id="KW-0812">Transmembrane</keyword>
<evidence type="ECO:0000313" key="2">
    <source>
        <dbReference type="EMBL" id="ARN82221.1"/>
    </source>
</evidence>
<dbReference type="KEGG" id="mbry:B1812_15270"/>
<evidence type="ECO:0008006" key="4">
    <source>
        <dbReference type="Google" id="ProtNLM"/>
    </source>
</evidence>
<dbReference type="OrthoDB" id="8435735at2"/>
<dbReference type="AlphaFoldDB" id="A0A1W6MXC0"/>
<reference evidence="2 3" key="1">
    <citation type="submission" date="2017-02" db="EMBL/GenBank/DDBJ databases">
        <authorList>
            <person name="Peterson S.W."/>
        </authorList>
    </citation>
    <scope>NUCLEOTIDE SEQUENCE [LARGE SCALE GENOMIC DNA]</scope>
    <source>
        <strain evidence="2 3">S285</strain>
    </source>
</reference>
<keyword evidence="1" id="KW-1133">Transmembrane helix</keyword>
<sequence length="382" mass="42015">MTSQARAPWNKDLFTVALHASGQKIWRLYRREFFALFPPATVAWLLDTGDCKLVIRARDGETEFRFQSGPSETLSLPLAPDEMRRSSLARALTERGLSREGTKVFLEIPRDAFFVRRFDIPAAAEANLARLLIADIERKSPFRLSDVVHGHTLQRKPGAPDKFVVNLWILRRDIVSRVIEAAGVAWGDLDFVMPANDGGQAEKGPIIPLARGSEPSHWFRNVALGLCAATILLSLLGSLALIWRIGQAAGALDAELADVNARATSVRKMADQAVAESRLLQTLRAERAKGPGFGDLWEEISRILPDGAYLTELRLTDGKNDERFVDLVGLAESAVGLPALFEKSPIFTDASLTAAITPNAADKREAFSLRVKIKRRGAVEAK</sequence>
<dbReference type="STRING" id="655015.B1812_15270"/>
<evidence type="ECO:0000256" key="1">
    <source>
        <dbReference type="SAM" id="Phobius"/>
    </source>
</evidence>
<proteinExistence type="predicted"/>
<dbReference type="Proteomes" id="UP000193978">
    <property type="component" value="Chromosome"/>
</dbReference>
<keyword evidence="3" id="KW-1185">Reference proteome</keyword>
<protein>
    <recommendedName>
        <fullName evidence="4">Fimbrial assembly protein</fullName>
    </recommendedName>
</protein>
<keyword evidence="1" id="KW-0472">Membrane</keyword>
<dbReference type="InterPro" id="IPR052534">
    <property type="entry name" value="Extracell_DNA_Util/SecSys_Comp"/>
</dbReference>
<name>A0A1W6MXC0_9HYPH</name>
<dbReference type="EMBL" id="CP019948">
    <property type="protein sequence ID" value="ARN82221.1"/>
    <property type="molecule type" value="Genomic_DNA"/>
</dbReference>
<evidence type="ECO:0000313" key="3">
    <source>
        <dbReference type="Proteomes" id="UP000193978"/>
    </source>
</evidence>
<dbReference type="InterPro" id="IPR007813">
    <property type="entry name" value="PilN"/>
</dbReference>
<dbReference type="PANTHER" id="PTHR40278:SF1">
    <property type="entry name" value="DNA UTILIZATION PROTEIN HOFN"/>
    <property type="match status" value="1"/>
</dbReference>